<keyword evidence="1" id="KW-0678">Repressor</keyword>
<evidence type="ECO:0000256" key="3">
    <source>
        <dbReference type="PROSITE-ProRule" id="PRU00335"/>
    </source>
</evidence>
<evidence type="ECO:0000313" key="6">
    <source>
        <dbReference type="Proteomes" id="UP000030403"/>
    </source>
</evidence>
<dbReference type="PANTHER" id="PTHR43479">
    <property type="entry name" value="ACREF/ENVCD OPERON REPRESSOR-RELATED"/>
    <property type="match status" value="1"/>
</dbReference>
<dbReference type="PROSITE" id="PS01081">
    <property type="entry name" value="HTH_TETR_1"/>
    <property type="match status" value="1"/>
</dbReference>
<dbReference type="Pfam" id="PF00440">
    <property type="entry name" value="TetR_N"/>
    <property type="match status" value="1"/>
</dbReference>
<dbReference type="PANTHER" id="PTHR43479:SF11">
    <property type="entry name" value="ACREF_ENVCD OPERON REPRESSOR-RELATED"/>
    <property type="match status" value="1"/>
</dbReference>
<protein>
    <submittedName>
        <fullName evidence="5">TetR family transcriptional regulator</fullName>
    </submittedName>
</protein>
<evidence type="ECO:0000259" key="4">
    <source>
        <dbReference type="PROSITE" id="PS50977"/>
    </source>
</evidence>
<accession>A0A0A5G8U6</accession>
<dbReference type="InterPro" id="IPR050624">
    <property type="entry name" value="HTH-type_Tx_Regulator"/>
</dbReference>
<gene>
    <name evidence="5" type="ORF">N783_05575</name>
</gene>
<dbReference type="Gene3D" id="1.10.357.10">
    <property type="entry name" value="Tetracycline Repressor, domain 2"/>
    <property type="match status" value="1"/>
</dbReference>
<reference evidence="5 6" key="1">
    <citation type="submission" date="2013-08" db="EMBL/GenBank/DDBJ databases">
        <authorList>
            <person name="Huang J."/>
            <person name="Wang G."/>
        </authorList>
    </citation>
    <scope>NUCLEOTIDE SEQUENCE [LARGE SCALE GENOMIC DNA]</scope>
    <source>
        <strain evidence="5 6">BH030004</strain>
    </source>
</reference>
<dbReference type="EMBL" id="AVPF01000014">
    <property type="protein sequence ID" value="KGX89561.1"/>
    <property type="molecule type" value="Genomic_DNA"/>
</dbReference>
<sequence length="195" mass="22479">MAIQKSQEKRERILQAAIQTFSENGYSNATIKQIAKEAGVSFGTVFTYFENKNDLFQAAVLEPLEEVKAVMLDVPEPSEQPIEQIKMLIKKHFQYFAEQTTYMRMIQYVIGQPERFQKQFLPLDQFTIELRDALRPLIVKAQEKGEIINLEPNDVSDTYLAFINGVSLTFTDTVKNSGRWDTFTQHAFLLFGPKQ</sequence>
<dbReference type="PROSITE" id="PS50977">
    <property type="entry name" value="HTH_TETR_2"/>
    <property type="match status" value="1"/>
</dbReference>
<dbReference type="SUPFAM" id="SSF46689">
    <property type="entry name" value="Homeodomain-like"/>
    <property type="match status" value="1"/>
</dbReference>
<dbReference type="eggNOG" id="COG1309">
    <property type="taxonomic scope" value="Bacteria"/>
</dbReference>
<proteinExistence type="predicted"/>
<dbReference type="SUPFAM" id="SSF48498">
    <property type="entry name" value="Tetracyclin repressor-like, C-terminal domain"/>
    <property type="match status" value="1"/>
</dbReference>
<feature type="DNA-binding region" description="H-T-H motif" evidence="3">
    <location>
        <begin position="30"/>
        <end position="49"/>
    </location>
</feature>
<keyword evidence="2 3" id="KW-0238">DNA-binding</keyword>
<evidence type="ECO:0000313" key="5">
    <source>
        <dbReference type="EMBL" id="KGX89561.1"/>
    </source>
</evidence>
<feature type="domain" description="HTH tetR-type" evidence="4">
    <location>
        <begin position="7"/>
        <end position="67"/>
    </location>
</feature>
<name>A0A0A5G8U6_9BACI</name>
<dbReference type="GO" id="GO:0003677">
    <property type="term" value="F:DNA binding"/>
    <property type="evidence" value="ECO:0007669"/>
    <property type="project" value="UniProtKB-UniRule"/>
</dbReference>
<dbReference type="STRING" id="1385511.GCA_000425225_01228"/>
<evidence type="ECO:0000256" key="2">
    <source>
        <dbReference type="ARBA" id="ARBA00023125"/>
    </source>
</evidence>
<dbReference type="InterPro" id="IPR001647">
    <property type="entry name" value="HTH_TetR"/>
</dbReference>
<dbReference type="InterPro" id="IPR009057">
    <property type="entry name" value="Homeodomain-like_sf"/>
</dbReference>
<dbReference type="InterPro" id="IPR023772">
    <property type="entry name" value="DNA-bd_HTH_TetR-type_CS"/>
</dbReference>
<dbReference type="Proteomes" id="UP000030403">
    <property type="component" value="Unassembled WGS sequence"/>
</dbReference>
<evidence type="ECO:0000256" key="1">
    <source>
        <dbReference type="ARBA" id="ARBA00022491"/>
    </source>
</evidence>
<dbReference type="RefSeq" id="WP_051255007.1">
    <property type="nucleotide sequence ID" value="NZ_AULJ01000012.1"/>
</dbReference>
<organism evidence="5 6">
    <name type="scientific">Pontibacillus marinus BH030004 = DSM 16465</name>
    <dbReference type="NCBI Taxonomy" id="1385511"/>
    <lineage>
        <taxon>Bacteria</taxon>
        <taxon>Bacillati</taxon>
        <taxon>Bacillota</taxon>
        <taxon>Bacilli</taxon>
        <taxon>Bacillales</taxon>
        <taxon>Bacillaceae</taxon>
        <taxon>Pontibacillus</taxon>
    </lineage>
</organism>
<dbReference type="OrthoDB" id="9780939at2"/>
<dbReference type="PRINTS" id="PR00455">
    <property type="entry name" value="HTHTETR"/>
</dbReference>
<dbReference type="AlphaFoldDB" id="A0A0A5G8U6"/>
<comment type="caution">
    <text evidence="5">The sequence shown here is derived from an EMBL/GenBank/DDBJ whole genome shotgun (WGS) entry which is preliminary data.</text>
</comment>
<dbReference type="InterPro" id="IPR036271">
    <property type="entry name" value="Tet_transcr_reg_TetR-rel_C_sf"/>
</dbReference>
<keyword evidence="6" id="KW-1185">Reference proteome</keyword>